<dbReference type="NCBIfam" id="NF002581">
    <property type="entry name" value="PRK02234.1-2"/>
    <property type="match status" value="1"/>
</dbReference>
<reference evidence="15 16" key="1">
    <citation type="submission" date="2016-10" db="EMBL/GenBank/DDBJ databases">
        <authorList>
            <person name="de Groot N.N."/>
        </authorList>
    </citation>
    <scope>NUCLEOTIDE SEQUENCE [LARGE SCALE GENOMIC DNA]</scope>
    <source>
        <strain evidence="16">P4B,CCM 7963,CECT 7998,DSM 25260,IBRC-M 10614,KCTC 13821</strain>
    </source>
</reference>
<evidence type="ECO:0000256" key="12">
    <source>
        <dbReference type="ARBA" id="ARBA00029523"/>
    </source>
</evidence>
<keyword evidence="16" id="KW-1185">Reference proteome</keyword>
<keyword evidence="2 13" id="KW-0963">Cytoplasm</keyword>
<feature type="binding site" evidence="13">
    <location>
        <position position="86"/>
    </location>
    <ligand>
        <name>Mg(2+)</name>
        <dbReference type="ChEBI" id="CHEBI:18420"/>
    </ligand>
</feature>
<keyword evidence="4 13" id="KW-0479">Metal-binding</keyword>
<dbReference type="STRING" id="930129.SAMN05216352_101244"/>
<evidence type="ECO:0000256" key="6">
    <source>
        <dbReference type="ARBA" id="ARBA00022763"/>
    </source>
</evidence>
<keyword evidence="6 13" id="KW-0227">DNA damage</keyword>
<comment type="similarity">
    <text evidence="11 13">Belongs to the RecU family.</text>
</comment>
<dbReference type="AlphaFoldDB" id="A0A1G8CAL9"/>
<feature type="binding site" evidence="13">
    <location>
        <position position="118"/>
    </location>
    <ligand>
        <name>Mg(2+)</name>
        <dbReference type="ChEBI" id="CHEBI:18420"/>
    </ligand>
</feature>
<feature type="binding site" evidence="13">
    <location>
        <position position="99"/>
    </location>
    <ligand>
        <name>Mg(2+)</name>
        <dbReference type="ChEBI" id="CHEBI:18420"/>
    </ligand>
</feature>
<dbReference type="PIRSF" id="PIRSF037785">
    <property type="entry name" value="RecU"/>
    <property type="match status" value="1"/>
</dbReference>
<dbReference type="GO" id="GO:0006281">
    <property type="term" value="P:DNA repair"/>
    <property type="evidence" value="ECO:0007669"/>
    <property type="project" value="UniProtKB-UniRule"/>
</dbReference>
<keyword evidence="8 13" id="KW-0460">Magnesium</keyword>
<evidence type="ECO:0000256" key="11">
    <source>
        <dbReference type="ARBA" id="ARBA00023447"/>
    </source>
</evidence>
<dbReference type="CDD" id="cd22354">
    <property type="entry name" value="RecU-like"/>
    <property type="match status" value="1"/>
</dbReference>
<dbReference type="GO" id="GO:0000287">
    <property type="term" value="F:magnesium ion binding"/>
    <property type="evidence" value="ECO:0007669"/>
    <property type="project" value="UniProtKB-UniRule"/>
</dbReference>
<evidence type="ECO:0000256" key="7">
    <source>
        <dbReference type="ARBA" id="ARBA00022801"/>
    </source>
</evidence>
<keyword evidence="7 13" id="KW-0378">Hydrolase</keyword>
<comment type="catalytic activity">
    <reaction evidence="13">
        <text>Endonucleolytic cleavage at a junction such as a reciprocal single-stranded crossover between two homologous DNA duplexes (Holliday junction).</text>
        <dbReference type="EC" id="3.1.21.10"/>
    </reaction>
</comment>
<comment type="cofactor">
    <cofactor evidence="13">
        <name>Mg(2+)</name>
        <dbReference type="ChEBI" id="CHEBI:18420"/>
    </cofactor>
    <text evidence="13">Binds 1 Mg(2+) ion per subunit.</text>
</comment>
<evidence type="ECO:0000256" key="8">
    <source>
        <dbReference type="ARBA" id="ARBA00022842"/>
    </source>
</evidence>
<evidence type="ECO:0000256" key="5">
    <source>
        <dbReference type="ARBA" id="ARBA00022759"/>
    </source>
</evidence>
<proteinExistence type="inferred from homology"/>
<keyword evidence="9 13" id="KW-0233">DNA recombination</keyword>
<evidence type="ECO:0000313" key="15">
    <source>
        <dbReference type="EMBL" id="SDH42313.1"/>
    </source>
</evidence>
<evidence type="ECO:0000256" key="10">
    <source>
        <dbReference type="ARBA" id="ARBA00023204"/>
    </source>
</evidence>
<dbReference type="GO" id="GO:0007059">
    <property type="term" value="P:chromosome segregation"/>
    <property type="evidence" value="ECO:0007669"/>
    <property type="project" value="UniProtKB-UniRule"/>
</dbReference>
<evidence type="ECO:0000256" key="3">
    <source>
        <dbReference type="ARBA" id="ARBA00022722"/>
    </source>
</evidence>
<dbReference type="GO" id="GO:0005737">
    <property type="term" value="C:cytoplasm"/>
    <property type="evidence" value="ECO:0007669"/>
    <property type="project" value="UniProtKB-SubCell"/>
</dbReference>
<dbReference type="InterPro" id="IPR011856">
    <property type="entry name" value="tRNA_endonuc-like_dom_sf"/>
</dbReference>
<keyword evidence="10 13" id="KW-0234">DNA repair</keyword>
<dbReference type="Gene3D" id="3.40.1350.10">
    <property type="match status" value="1"/>
</dbReference>
<feature type="site" description="Transition state stabilizer" evidence="13">
    <location>
        <position position="101"/>
    </location>
</feature>
<gene>
    <name evidence="13" type="primary">recU</name>
    <name evidence="15" type="ORF">SAMN05216352_101244</name>
</gene>
<organism evidence="15 16">
    <name type="scientific">Alteribacillus bidgolensis</name>
    <dbReference type="NCBI Taxonomy" id="930129"/>
    <lineage>
        <taxon>Bacteria</taxon>
        <taxon>Bacillati</taxon>
        <taxon>Bacillota</taxon>
        <taxon>Bacilli</taxon>
        <taxon>Bacillales</taxon>
        <taxon>Bacillaceae</taxon>
        <taxon>Alteribacillus</taxon>
    </lineage>
</organism>
<dbReference type="GO" id="GO:0008821">
    <property type="term" value="F:crossover junction DNA endonuclease activity"/>
    <property type="evidence" value="ECO:0007669"/>
    <property type="project" value="UniProtKB-EC"/>
</dbReference>
<dbReference type="EC" id="3.1.21.10" evidence="13 14"/>
<protein>
    <recommendedName>
        <fullName evidence="12 13">Holliday junction resolvase RecU</fullName>
        <ecNumber evidence="13 14">3.1.21.10</ecNumber>
    </recommendedName>
    <alternativeName>
        <fullName evidence="13">Recombination protein U homolog</fullName>
    </alternativeName>
</protein>
<dbReference type="RefSeq" id="WP_091579755.1">
    <property type="nucleotide sequence ID" value="NZ_FNDU01000001.1"/>
</dbReference>
<keyword evidence="5 13" id="KW-0255">Endonuclease</keyword>
<name>A0A1G8CAL9_9BACI</name>
<dbReference type="GO" id="GO:0006310">
    <property type="term" value="P:DNA recombination"/>
    <property type="evidence" value="ECO:0007669"/>
    <property type="project" value="UniProtKB-UniRule"/>
</dbReference>
<comment type="subcellular location">
    <subcellularLocation>
        <location evidence="1 13">Cytoplasm</location>
    </subcellularLocation>
</comment>
<dbReference type="Proteomes" id="UP000199017">
    <property type="component" value="Unassembled WGS sequence"/>
</dbReference>
<comment type="function">
    <text evidence="13">Endonuclease that resolves Holliday junction intermediates in genetic recombination. Cleaves mobile four-strand junctions by introducing symmetrical nicks in paired strands. Promotes annealing of linear ssDNA with homologous dsDNA. Required for DNA repair, homologous recombination and chromosome segregation.</text>
</comment>
<accession>A0A1G8CAL9</accession>
<keyword evidence="3 13" id="KW-0540">Nuclease</keyword>
<evidence type="ECO:0000256" key="13">
    <source>
        <dbReference type="HAMAP-Rule" id="MF_00130"/>
    </source>
</evidence>
<evidence type="ECO:0000256" key="1">
    <source>
        <dbReference type="ARBA" id="ARBA00004496"/>
    </source>
</evidence>
<dbReference type="EMBL" id="FNDU01000001">
    <property type="protein sequence ID" value="SDH42313.1"/>
    <property type="molecule type" value="Genomic_DNA"/>
</dbReference>
<dbReference type="GO" id="GO:0003676">
    <property type="term" value="F:nucleic acid binding"/>
    <property type="evidence" value="ECO:0007669"/>
    <property type="project" value="InterPro"/>
</dbReference>
<evidence type="ECO:0000256" key="9">
    <source>
        <dbReference type="ARBA" id="ARBA00023172"/>
    </source>
</evidence>
<evidence type="ECO:0000313" key="16">
    <source>
        <dbReference type="Proteomes" id="UP000199017"/>
    </source>
</evidence>
<sequence length="196" mass="22780">MAFRYPSGKKYAASSASTISSTNKSFGNRGMSLEQDLNETNIYYQSTGQCVIHKKPTPVQIVNVDYPKRSAAKITEAYFKQPSTTDYNGIYRGKYIDFEAKETRNKTSFPFNNIHVHQAEHMKAVMKHEGIAFLIIRFSKHNQTYLYDASHFSWWYFEQSDRKSIPKDDIERDGHLIPEGYAPRLDYLSTIDKIYF</sequence>
<dbReference type="Pfam" id="PF03838">
    <property type="entry name" value="RecU"/>
    <property type="match status" value="1"/>
</dbReference>
<feature type="binding site" evidence="13">
    <location>
        <position position="84"/>
    </location>
    <ligand>
        <name>Mg(2+)</name>
        <dbReference type="ChEBI" id="CHEBI:18420"/>
    </ligand>
</feature>
<dbReference type="HAMAP" id="MF_00130">
    <property type="entry name" value="RecU"/>
    <property type="match status" value="1"/>
</dbReference>
<evidence type="ECO:0000256" key="4">
    <source>
        <dbReference type="ARBA" id="ARBA00022723"/>
    </source>
</evidence>
<dbReference type="OrthoDB" id="9783592at2"/>
<dbReference type="NCBIfam" id="NF002584">
    <property type="entry name" value="PRK02234.1-5"/>
    <property type="match status" value="1"/>
</dbReference>
<dbReference type="NCBIfam" id="TIGR00648">
    <property type="entry name" value="recU"/>
    <property type="match status" value="1"/>
</dbReference>
<dbReference type="SUPFAM" id="SSF52980">
    <property type="entry name" value="Restriction endonuclease-like"/>
    <property type="match status" value="1"/>
</dbReference>
<dbReference type="InterPro" id="IPR011335">
    <property type="entry name" value="Restrct_endonuc-II-like"/>
</dbReference>
<evidence type="ECO:0000256" key="2">
    <source>
        <dbReference type="ARBA" id="ARBA00022490"/>
    </source>
</evidence>
<evidence type="ECO:0000256" key="14">
    <source>
        <dbReference type="NCBIfam" id="TIGR00648"/>
    </source>
</evidence>
<dbReference type="InterPro" id="IPR004612">
    <property type="entry name" value="Resolv_RecU"/>
</dbReference>